<evidence type="ECO:0000256" key="1">
    <source>
        <dbReference type="ARBA" id="ARBA00004123"/>
    </source>
</evidence>
<evidence type="ECO:0000256" key="3">
    <source>
        <dbReference type="ARBA" id="ARBA00022490"/>
    </source>
</evidence>
<keyword evidence="8" id="KW-0539">Nucleus</keyword>
<dbReference type="STRING" id="212818.A0A0D1XNL3"/>
<keyword evidence="5" id="KW-0547">Nucleotide-binding</keyword>
<dbReference type="GO" id="GO:0016301">
    <property type="term" value="F:kinase activity"/>
    <property type="evidence" value="ECO:0007669"/>
    <property type="project" value="UniProtKB-KW"/>
</dbReference>
<dbReference type="RefSeq" id="XP_016221270.1">
    <property type="nucleotide sequence ID" value="XM_016371938.1"/>
</dbReference>
<dbReference type="GO" id="GO:0005524">
    <property type="term" value="F:ATP binding"/>
    <property type="evidence" value="ECO:0007669"/>
    <property type="project" value="UniProtKB-KW"/>
</dbReference>
<keyword evidence="3" id="KW-0963">Cytoplasm</keyword>
<evidence type="ECO:0000313" key="11">
    <source>
        <dbReference type="Proteomes" id="UP000054302"/>
    </source>
</evidence>
<comment type="subcellular location">
    <subcellularLocation>
        <location evidence="2">Cytoplasm</location>
    </subcellularLocation>
    <subcellularLocation>
        <location evidence="1">Nucleus</location>
    </subcellularLocation>
</comment>
<dbReference type="HOGENOM" id="CLU_056986_0_0_1"/>
<name>A0A0D1XNL3_EXOME</name>
<dbReference type="OMA" id="FWRSLHP"/>
<dbReference type="EMBL" id="KN847524">
    <property type="protein sequence ID" value="KIV89696.1"/>
    <property type="molecule type" value="Genomic_DNA"/>
</dbReference>
<evidence type="ECO:0000256" key="2">
    <source>
        <dbReference type="ARBA" id="ARBA00004496"/>
    </source>
</evidence>
<dbReference type="PANTHER" id="PTHR10285">
    <property type="entry name" value="URIDINE KINASE"/>
    <property type="match status" value="1"/>
</dbReference>
<dbReference type="InterPro" id="IPR027417">
    <property type="entry name" value="P-loop_NTPase"/>
</dbReference>
<evidence type="ECO:0008006" key="12">
    <source>
        <dbReference type="Google" id="ProtNLM"/>
    </source>
</evidence>
<dbReference type="AlphaFoldDB" id="A0A0D1XNL3"/>
<evidence type="ECO:0000256" key="6">
    <source>
        <dbReference type="ARBA" id="ARBA00022777"/>
    </source>
</evidence>
<gene>
    <name evidence="10" type="ORF">PV10_07076</name>
</gene>
<comment type="similarity">
    <text evidence="9">Belongs to the GLYK kinase family.</text>
</comment>
<keyword evidence="11" id="KW-1185">Reference proteome</keyword>
<dbReference type="Gene3D" id="3.40.50.300">
    <property type="entry name" value="P-loop containing nucleotide triphosphate hydrolases"/>
    <property type="match status" value="1"/>
</dbReference>
<evidence type="ECO:0000256" key="9">
    <source>
        <dbReference type="ARBA" id="ARBA00061312"/>
    </source>
</evidence>
<dbReference type="GeneID" id="27324921"/>
<protein>
    <recommendedName>
        <fullName evidence="12">SRP54-type proteins GTP-binding domain-containing protein</fullName>
    </recommendedName>
</protein>
<dbReference type="FunFam" id="3.40.50.300:FF:001691">
    <property type="entry name" value="Probable ATP-dependent kinase TDA10"/>
    <property type="match status" value="1"/>
</dbReference>
<dbReference type="VEuPathDB" id="FungiDB:PV10_07076"/>
<evidence type="ECO:0000256" key="8">
    <source>
        <dbReference type="ARBA" id="ARBA00023242"/>
    </source>
</evidence>
<dbReference type="OrthoDB" id="347435at2759"/>
<proteinExistence type="inferred from homology"/>
<evidence type="ECO:0000256" key="5">
    <source>
        <dbReference type="ARBA" id="ARBA00022741"/>
    </source>
</evidence>
<accession>A0A0D1XNL3</accession>
<dbReference type="GO" id="GO:0005737">
    <property type="term" value="C:cytoplasm"/>
    <property type="evidence" value="ECO:0007669"/>
    <property type="project" value="UniProtKB-SubCell"/>
</dbReference>
<keyword evidence="7" id="KW-0067">ATP-binding</keyword>
<evidence type="ECO:0000256" key="7">
    <source>
        <dbReference type="ARBA" id="ARBA00022840"/>
    </source>
</evidence>
<keyword evidence="6" id="KW-0418">Kinase</keyword>
<evidence type="ECO:0000256" key="4">
    <source>
        <dbReference type="ARBA" id="ARBA00022679"/>
    </source>
</evidence>
<sequence>MGQINDDKAEHVIPFILPLLDQHRKKHSSSPNPPPFFIGLNGVQGAGKSVLVDILKSTLRSEPHRLSTAVFSLDDLYLTHEDQVALARANPDNPLLQHRGQPSTHDVQLGLSVFADLKANRPTKIPQYNKALFSGQGDRVPASEWEQVNSDPSNRVQVVLFEGWSVGFRPLEDEDLKKKHAEAVTACRNATTDTPYLGRLGHNTLQSVKTINEALKSYDQLTSQLDAFIHIDAADPQYVYKWRLQQEAGLRAAKGSGMTDDEVKHFVDGYYPAYELYTDTLRSGVFRGIMQDPDWRGKQLRLVVDANRKVKHVIPI</sequence>
<keyword evidence="4" id="KW-0808">Transferase</keyword>
<organism evidence="10 11">
    <name type="scientific">Exophiala mesophila</name>
    <name type="common">Black yeast-like fungus</name>
    <dbReference type="NCBI Taxonomy" id="212818"/>
    <lineage>
        <taxon>Eukaryota</taxon>
        <taxon>Fungi</taxon>
        <taxon>Dikarya</taxon>
        <taxon>Ascomycota</taxon>
        <taxon>Pezizomycotina</taxon>
        <taxon>Eurotiomycetes</taxon>
        <taxon>Chaetothyriomycetidae</taxon>
        <taxon>Chaetothyriales</taxon>
        <taxon>Herpotrichiellaceae</taxon>
        <taxon>Exophiala</taxon>
    </lineage>
</organism>
<dbReference type="SUPFAM" id="SSF52540">
    <property type="entry name" value="P-loop containing nucleoside triphosphate hydrolases"/>
    <property type="match status" value="1"/>
</dbReference>
<reference evidence="10 11" key="1">
    <citation type="submission" date="2015-01" db="EMBL/GenBank/DDBJ databases">
        <title>The Genome Sequence of Exophiala mesophila CBS40295.</title>
        <authorList>
            <consortium name="The Broad Institute Genomics Platform"/>
            <person name="Cuomo C."/>
            <person name="de Hoog S."/>
            <person name="Gorbushina A."/>
            <person name="Stielow B."/>
            <person name="Teixiera M."/>
            <person name="Abouelleil A."/>
            <person name="Chapman S.B."/>
            <person name="Priest M."/>
            <person name="Young S.K."/>
            <person name="Wortman J."/>
            <person name="Nusbaum C."/>
            <person name="Birren B."/>
        </authorList>
    </citation>
    <scope>NUCLEOTIDE SEQUENCE [LARGE SCALE GENOMIC DNA]</scope>
    <source>
        <strain evidence="10 11">CBS 40295</strain>
    </source>
</reference>
<evidence type="ECO:0000313" key="10">
    <source>
        <dbReference type="EMBL" id="KIV89696.1"/>
    </source>
</evidence>
<dbReference type="Proteomes" id="UP000054302">
    <property type="component" value="Unassembled WGS sequence"/>
</dbReference>
<dbReference type="GO" id="GO:0005634">
    <property type="term" value="C:nucleus"/>
    <property type="evidence" value="ECO:0007669"/>
    <property type="project" value="UniProtKB-SubCell"/>
</dbReference>